<evidence type="ECO:0000256" key="6">
    <source>
        <dbReference type="SAM" id="MobiDB-lite"/>
    </source>
</evidence>
<feature type="region of interest" description="Disordered" evidence="6">
    <location>
        <begin position="416"/>
        <end position="463"/>
    </location>
</feature>
<dbReference type="SUPFAM" id="SSF54236">
    <property type="entry name" value="Ubiquitin-like"/>
    <property type="match status" value="1"/>
</dbReference>
<dbReference type="SMART" id="SM00404">
    <property type="entry name" value="PTPc_motif"/>
    <property type="match status" value="1"/>
</dbReference>
<dbReference type="Pfam" id="PF09379">
    <property type="entry name" value="FERM_N"/>
    <property type="match status" value="1"/>
</dbReference>
<dbReference type="GeneID" id="106806382"/>
<dbReference type="SUPFAM" id="SSF47031">
    <property type="entry name" value="Second domain of FERM"/>
    <property type="match status" value="1"/>
</dbReference>
<accession>A0ABM1DV20</accession>
<dbReference type="Gene3D" id="3.10.20.90">
    <property type="entry name" value="Phosphatidylinositol 3-kinase Catalytic Subunit, Chain A, domain 1"/>
    <property type="match status" value="1"/>
</dbReference>
<dbReference type="Gene3D" id="2.30.29.30">
    <property type="entry name" value="Pleckstrin-homology domain (PH domain)/Phosphotyrosine-binding domain (PTB)"/>
    <property type="match status" value="1"/>
</dbReference>
<reference evidence="10" key="1">
    <citation type="submission" date="2025-08" db="UniProtKB">
        <authorList>
            <consortium name="RefSeq"/>
        </authorList>
    </citation>
    <scope>IDENTIFICATION</scope>
</reference>
<dbReference type="InterPro" id="IPR029071">
    <property type="entry name" value="Ubiquitin-like_domsf"/>
</dbReference>
<evidence type="ECO:0000256" key="3">
    <source>
        <dbReference type="ARBA" id="ARBA00022490"/>
    </source>
</evidence>
<dbReference type="CDD" id="cd17099">
    <property type="entry name" value="FERM_F1_PTPN14_like"/>
    <property type="match status" value="1"/>
</dbReference>
<dbReference type="PRINTS" id="PR00935">
    <property type="entry name" value="BAND41"/>
</dbReference>
<name>A0ABM1DV20_PRICU</name>
<organism evidence="9 10">
    <name type="scientific">Priapulus caudatus</name>
    <name type="common">Priapulid worm</name>
    <dbReference type="NCBI Taxonomy" id="37621"/>
    <lineage>
        <taxon>Eukaryota</taxon>
        <taxon>Metazoa</taxon>
        <taxon>Ecdysozoa</taxon>
        <taxon>Scalidophora</taxon>
        <taxon>Priapulida</taxon>
        <taxon>Priapulimorpha</taxon>
        <taxon>Priapulimorphida</taxon>
        <taxon>Priapulidae</taxon>
        <taxon>Priapulus</taxon>
    </lineage>
</organism>
<dbReference type="InterPro" id="IPR011993">
    <property type="entry name" value="PH-like_dom_sf"/>
</dbReference>
<dbReference type="PRINTS" id="PR00700">
    <property type="entry name" value="PRTYPHPHTASE"/>
</dbReference>
<dbReference type="Gene3D" id="1.20.80.10">
    <property type="match status" value="1"/>
</dbReference>
<dbReference type="SMART" id="SM00295">
    <property type="entry name" value="B41"/>
    <property type="match status" value="1"/>
</dbReference>
<gene>
    <name evidence="10" type="primary">LOC106806382</name>
</gene>
<dbReference type="Pfam" id="PF00373">
    <property type="entry name" value="FERM_M"/>
    <property type="match status" value="1"/>
</dbReference>
<dbReference type="InterPro" id="IPR000299">
    <property type="entry name" value="FERM_domain"/>
</dbReference>
<dbReference type="InterPro" id="IPR035963">
    <property type="entry name" value="FERM_2"/>
</dbReference>
<dbReference type="Proteomes" id="UP000695022">
    <property type="component" value="Unplaced"/>
</dbReference>
<dbReference type="SUPFAM" id="SSF50729">
    <property type="entry name" value="PH domain-like"/>
    <property type="match status" value="1"/>
</dbReference>
<dbReference type="EC" id="3.1.3.48" evidence="2"/>
<evidence type="ECO:0000256" key="2">
    <source>
        <dbReference type="ARBA" id="ARBA00013064"/>
    </source>
</evidence>
<dbReference type="InterPro" id="IPR000242">
    <property type="entry name" value="PTP_cat"/>
</dbReference>
<dbReference type="PROSITE" id="PS50055">
    <property type="entry name" value="TYR_PHOSPHATASE_PTP"/>
    <property type="match status" value="1"/>
</dbReference>
<dbReference type="SMART" id="SM00194">
    <property type="entry name" value="PTPc"/>
    <property type="match status" value="1"/>
</dbReference>
<dbReference type="SUPFAM" id="SSF52799">
    <property type="entry name" value="(Phosphotyrosine protein) phosphatases II"/>
    <property type="match status" value="1"/>
</dbReference>
<feature type="region of interest" description="Disordered" evidence="6">
    <location>
        <begin position="736"/>
        <end position="775"/>
    </location>
</feature>
<dbReference type="CDD" id="cd13188">
    <property type="entry name" value="FERM_C_PTPN14_PTPN21"/>
    <property type="match status" value="1"/>
</dbReference>
<feature type="compositionally biased region" description="Polar residues" evidence="6">
    <location>
        <begin position="756"/>
        <end position="775"/>
    </location>
</feature>
<dbReference type="Pfam" id="PF00102">
    <property type="entry name" value="Y_phosphatase"/>
    <property type="match status" value="1"/>
</dbReference>
<comment type="subcellular location">
    <subcellularLocation>
        <location evidence="1">Cytoplasm</location>
    </subcellularLocation>
</comment>
<dbReference type="InterPro" id="IPR019749">
    <property type="entry name" value="Band_41_domain"/>
</dbReference>
<dbReference type="PANTHER" id="PTHR45706">
    <property type="entry name" value="TYROSINE-PROTEIN PHOSPHATASE"/>
    <property type="match status" value="1"/>
</dbReference>
<evidence type="ECO:0000313" key="9">
    <source>
        <dbReference type="Proteomes" id="UP000695022"/>
    </source>
</evidence>
<keyword evidence="3" id="KW-0963">Cytoplasm</keyword>
<proteinExistence type="predicted"/>
<evidence type="ECO:0000259" key="8">
    <source>
        <dbReference type="PROSITE" id="PS50057"/>
    </source>
</evidence>
<dbReference type="InterPro" id="IPR041782">
    <property type="entry name" value="PTPN14/21_FERM_C"/>
</dbReference>
<dbReference type="InterPro" id="IPR014352">
    <property type="entry name" value="FERM/acyl-CoA-bd_prot_sf"/>
</dbReference>
<dbReference type="Gene3D" id="3.90.190.10">
    <property type="entry name" value="Protein tyrosine phosphatase superfamily"/>
    <property type="match status" value="2"/>
</dbReference>
<dbReference type="CDD" id="cd14473">
    <property type="entry name" value="FERM_B-lobe"/>
    <property type="match status" value="1"/>
</dbReference>
<feature type="domain" description="FERM" evidence="8">
    <location>
        <begin position="20"/>
        <end position="306"/>
    </location>
</feature>
<dbReference type="InterPro" id="IPR018979">
    <property type="entry name" value="FERM_N"/>
</dbReference>
<sequence>MPLFKIKKSKKYNVVSKNSYVISVQMLDNTVVECTLTAEGTGQECLDRVCQRLEIREQQFFGLRYVSKKLKLRWIELNKPLQRILEKHAHEPWLYFGVMFYVSDINSLRDDTARYQFYLQLKNDVIEGVLQCSAEQAVLLASYSLQAELGDHDDGKLTAEYLKDFVLLPRHMTQDDASLLALTQQAVSAHRVLRGVAHPVAELYYIVEAQQLDGYGQECHPATDEAGNELLLGASSTGVFVRHLNGQPTVYFRWSDIVNMEHNKRLFGIVCSRSKETVQFQMEDPEMAKYVWKLCVLQHKFYMRSQTNPGVNKEFSLDSLRIVTPDFQQNLSPSHIQQDLSAPDQMISYSHEQLPFPTVQEHSTEQLQYPSPQQVALPVENLGYVAAGEPMLGPEAPRPEPHTLLYSHEGLYELEREPRLEEESSEHAASARGERNSISFNAALPPPPRVMHHSASSGNLSGGNHDDAMAAGIDVRPYLTPPTTSRMMPRLPDYRKSPDYDVVMEHLYAQQGASSGIYAHSDVLAYSQPDVAQVFHQGGAHATYASAAPTHTYSTPELSYTNHQDGGGGAAIHLMDELYDYKPPPPYARPSNSTPDLASQLLTKADLSSSSPDLISHRYLHHVHQSHQQHAPLDRTIENLAEISELEQYSPRAMQLLGPRQPLSHVAQSSHGPHGDEMQVCSYHGNRVVMHGLRVAAGNEASEMLQMHGIGSGDHQGLHAQGHYVCAAAAIRDAPSPRSEHSIDGATLRATETDSRSGSSTEHISVVTSFKRQPSSTTRVMPSSLIASAAAVPQPAPPLLLSLSNVSEEIEGRVPKDPRRVQLEEKLIGGQVFIEFEKIPKKRLKCDVSTAMLPENGARNRFRDVVPYEDNVIKLTPSPRNKCGYINASGVSLSVKRDMFKYIASQGPMSNTTEDFWQMVMEHELAIIIMLTSIEENGQQKCVPYWPQHGDDSDTLTFGAYRITRQFSNASECYVTSSLLVTHLLSGRQRSVWHIQYTNWPDHGCPENLNGFLAFLEETIDLAKALSQLRHQRMLMVQTMAQYKFVHQVLIQYLRNSRLI</sequence>
<dbReference type="PANTHER" id="PTHR45706:SF1">
    <property type="entry name" value="PEZ, ISOFORM A"/>
    <property type="match status" value="1"/>
</dbReference>
<evidence type="ECO:0000259" key="7">
    <source>
        <dbReference type="PROSITE" id="PS50055"/>
    </source>
</evidence>
<dbReference type="Pfam" id="PF09380">
    <property type="entry name" value="FERM_C"/>
    <property type="match status" value="1"/>
</dbReference>
<dbReference type="InterPro" id="IPR019748">
    <property type="entry name" value="FERM_central"/>
</dbReference>
<dbReference type="RefSeq" id="XP_014663791.1">
    <property type="nucleotide sequence ID" value="XM_014808305.1"/>
</dbReference>
<feature type="domain" description="Tyrosine-protein phosphatase" evidence="7">
    <location>
        <begin position="832"/>
        <end position="1018"/>
    </location>
</feature>
<evidence type="ECO:0000256" key="4">
    <source>
        <dbReference type="ARBA" id="ARBA00022801"/>
    </source>
</evidence>
<dbReference type="InterPro" id="IPR018980">
    <property type="entry name" value="FERM_PH-like_C"/>
</dbReference>
<dbReference type="InterPro" id="IPR029021">
    <property type="entry name" value="Prot-tyrosine_phosphatase-like"/>
</dbReference>
<dbReference type="PROSITE" id="PS50057">
    <property type="entry name" value="FERM_3"/>
    <property type="match status" value="1"/>
</dbReference>
<evidence type="ECO:0000313" key="10">
    <source>
        <dbReference type="RefSeq" id="XP_014663791.1"/>
    </source>
</evidence>
<feature type="compositionally biased region" description="Basic and acidic residues" evidence="6">
    <location>
        <begin position="416"/>
        <end position="426"/>
    </location>
</feature>
<keyword evidence="5" id="KW-0904">Protein phosphatase</keyword>
<evidence type="ECO:0000256" key="1">
    <source>
        <dbReference type="ARBA" id="ARBA00004496"/>
    </source>
</evidence>
<keyword evidence="4" id="KW-0378">Hydrolase</keyword>
<dbReference type="InterPro" id="IPR003595">
    <property type="entry name" value="Tyr_Pase_cat"/>
</dbReference>
<protein>
    <recommendedName>
        <fullName evidence="2">protein-tyrosine-phosphatase</fullName>
        <ecNumber evidence="2">3.1.3.48</ecNumber>
    </recommendedName>
</protein>
<evidence type="ECO:0000256" key="5">
    <source>
        <dbReference type="ARBA" id="ARBA00022912"/>
    </source>
</evidence>
<keyword evidence="9" id="KW-1185">Reference proteome</keyword>
<dbReference type="SMART" id="SM01196">
    <property type="entry name" value="FERM_C"/>
    <property type="match status" value="1"/>
</dbReference>